<evidence type="ECO:0000256" key="4">
    <source>
        <dbReference type="ARBA" id="ARBA00022846"/>
    </source>
</evidence>
<protein>
    <recommendedName>
        <fullName evidence="2">MORN repeat-containing protein 5</fullName>
    </recommendedName>
</protein>
<name>A0A7L1IYE8_SMUAF</name>
<keyword evidence="3" id="KW-0677">Repeat</keyword>
<keyword evidence="5" id="KW-0969">Cilium</keyword>
<dbReference type="AlphaFoldDB" id="A0A7L1IYE8"/>
<feature type="non-terminal residue" evidence="7">
    <location>
        <position position="1"/>
    </location>
</feature>
<comment type="subcellular location">
    <subcellularLocation>
        <location evidence="1">Cell projection</location>
        <location evidence="1">Cilium</location>
        <location evidence="1">Flagellum</location>
    </subcellularLocation>
</comment>
<evidence type="ECO:0000256" key="2">
    <source>
        <dbReference type="ARBA" id="ARBA00016322"/>
    </source>
</evidence>
<dbReference type="SUPFAM" id="SSF82185">
    <property type="entry name" value="Histone H3 K4-specific methyltransferase SET7/9 N-terminal domain"/>
    <property type="match status" value="1"/>
</dbReference>
<evidence type="ECO:0000313" key="7">
    <source>
        <dbReference type="EMBL" id="NXN42766.1"/>
    </source>
</evidence>
<reference evidence="7 8" key="1">
    <citation type="submission" date="2019-09" db="EMBL/GenBank/DDBJ databases">
        <title>Bird 10,000 Genomes (B10K) Project - Family phase.</title>
        <authorList>
            <person name="Zhang G."/>
        </authorList>
    </citation>
    <scope>NUCLEOTIDE SEQUENCE [LARGE SCALE GENOMIC DNA]</scope>
    <source>
        <strain evidence="7">B10K-DU-002-36</strain>
        <tissue evidence="7">Muscle</tissue>
    </source>
</reference>
<gene>
    <name evidence="7" type="primary">Morn5</name>
    <name evidence="7" type="ORF">RHIAFR_R11663</name>
</gene>
<evidence type="ECO:0000256" key="6">
    <source>
        <dbReference type="ARBA" id="ARBA00023273"/>
    </source>
</evidence>
<evidence type="ECO:0000313" key="8">
    <source>
        <dbReference type="Proteomes" id="UP000525158"/>
    </source>
</evidence>
<comment type="caution">
    <text evidence="7">The sequence shown here is derived from an EMBL/GenBank/DDBJ whole genome shotgun (WGS) entry which is preliminary data.</text>
</comment>
<dbReference type="PANTHER" id="PTHR46437">
    <property type="entry name" value="MORN REPEAT-CONTAINING PROTEIN 5"/>
    <property type="match status" value="1"/>
</dbReference>
<accession>A0A7L1IYE8</accession>
<dbReference type="GO" id="GO:0031514">
    <property type="term" value="C:motile cilium"/>
    <property type="evidence" value="ECO:0007669"/>
    <property type="project" value="UniProtKB-SubCell"/>
</dbReference>
<dbReference type="InterPro" id="IPR003409">
    <property type="entry name" value="MORN"/>
</dbReference>
<sequence length="158" mass="18169">RMEGRGSYALPTGTEYRGALRDGMFHGEGELLFPGGGSYRAVWHRGVPTQGGKYTFADGLEYKDKKWHYCDGYDRRFYTEICSGLKPAGISQFTNLDPPRKIPAGCYDCGDGFYNPETRVIVDYKLRFLRNADDDEHEWIIRTCRKAWDETTEHKPKP</sequence>
<evidence type="ECO:0000256" key="1">
    <source>
        <dbReference type="ARBA" id="ARBA00004230"/>
    </source>
</evidence>
<dbReference type="InterPro" id="IPR042814">
    <property type="entry name" value="Morn5"/>
</dbReference>
<dbReference type="Gene3D" id="2.20.110.10">
    <property type="entry name" value="Histone H3 K4-specific methyltransferase SET7/9 N-terminal domain"/>
    <property type="match status" value="1"/>
</dbReference>
<feature type="non-terminal residue" evidence="7">
    <location>
        <position position="158"/>
    </location>
</feature>
<dbReference type="Pfam" id="PF02493">
    <property type="entry name" value="MORN"/>
    <property type="match status" value="2"/>
</dbReference>
<dbReference type="Proteomes" id="UP000525158">
    <property type="component" value="Unassembled WGS sequence"/>
</dbReference>
<dbReference type="PANTHER" id="PTHR46437:SF1">
    <property type="entry name" value="MORN REPEAT-CONTAINING PROTEIN 5"/>
    <property type="match status" value="1"/>
</dbReference>
<proteinExistence type="predicted"/>
<organism evidence="7 8">
    <name type="scientific">Smutsornis africanus</name>
    <name type="common">Double-banded courser</name>
    <name type="synonym">Rhinoptilus africanus</name>
    <dbReference type="NCBI Taxonomy" id="240209"/>
    <lineage>
        <taxon>Eukaryota</taxon>
        <taxon>Metazoa</taxon>
        <taxon>Chordata</taxon>
        <taxon>Craniata</taxon>
        <taxon>Vertebrata</taxon>
        <taxon>Euteleostomi</taxon>
        <taxon>Archelosauria</taxon>
        <taxon>Archosauria</taxon>
        <taxon>Dinosauria</taxon>
        <taxon>Saurischia</taxon>
        <taxon>Theropoda</taxon>
        <taxon>Coelurosauria</taxon>
        <taxon>Aves</taxon>
        <taxon>Neognathae</taxon>
        <taxon>Neoaves</taxon>
        <taxon>Charadriiformes</taxon>
        <taxon>Glareolidae</taxon>
        <taxon>Rhinoptilus</taxon>
    </lineage>
</organism>
<dbReference type="EMBL" id="VXBO01009025">
    <property type="protein sequence ID" value="NXN42766.1"/>
    <property type="molecule type" value="Genomic_DNA"/>
</dbReference>
<keyword evidence="4" id="KW-0282">Flagellum</keyword>
<evidence type="ECO:0000256" key="5">
    <source>
        <dbReference type="ARBA" id="ARBA00023069"/>
    </source>
</evidence>
<keyword evidence="8" id="KW-1185">Reference proteome</keyword>
<evidence type="ECO:0000256" key="3">
    <source>
        <dbReference type="ARBA" id="ARBA00022737"/>
    </source>
</evidence>
<keyword evidence="6" id="KW-0966">Cell projection</keyword>